<evidence type="ECO:0000256" key="3">
    <source>
        <dbReference type="SAM" id="MobiDB-lite"/>
    </source>
</evidence>
<dbReference type="EMBL" id="RRCM01000005">
    <property type="protein sequence ID" value="RRJ13486.1"/>
    <property type="molecule type" value="Genomic_DNA"/>
</dbReference>
<dbReference type="SUPFAM" id="SSF50249">
    <property type="entry name" value="Nucleic acid-binding proteins"/>
    <property type="match status" value="1"/>
</dbReference>
<dbReference type="PROSITE" id="PS50935">
    <property type="entry name" value="SSB"/>
    <property type="match status" value="1"/>
</dbReference>
<reference evidence="4 5" key="1">
    <citation type="submission" date="2018-11" db="EMBL/GenBank/DDBJ databases">
        <title>Genome sequencing of Lachnoanaerobaculum orale DSM 24553T.</title>
        <authorList>
            <person name="Kook J.-K."/>
            <person name="Park S.-N."/>
            <person name="Lim Y.K."/>
        </authorList>
    </citation>
    <scope>NUCLEOTIDE SEQUENCE [LARGE SCALE GENOMIC DNA]</scope>
    <source>
        <strain evidence="4 5">DSM 24553</strain>
    </source>
</reference>
<evidence type="ECO:0000313" key="4">
    <source>
        <dbReference type="EMBL" id="RRJ13486.1"/>
    </source>
</evidence>
<keyword evidence="1 2" id="KW-0238">DNA-binding</keyword>
<dbReference type="InterPro" id="IPR000424">
    <property type="entry name" value="Primosome_PriB/ssb"/>
</dbReference>
<feature type="compositionally biased region" description="Basic and acidic residues" evidence="3">
    <location>
        <begin position="287"/>
        <end position="323"/>
    </location>
</feature>
<dbReference type="RefSeq" id="WP_124953082.1">
    <property type="nucleotide sequence ID" value="NZ_RRCM01000005.1"/>
</dbReference>
<sequence length="323" mass="36679">MNLKKGDIIKTALGEHTTVLDVKKNQAVLFTGEQFVIASGIKENKENGKFEWVNGRYANDLKSISNMQNNSFESMKETLSFLAEYNHSDFIKGIISLETDINNEDILDNAYDNYMNDSYMGLIDERFMDFIDEGLETMKDTRQEEVQKEAGTQEQTGQKVSENRKSTTQNNVEKANTGMKDNGDQEKQYIKGNLTADVEIKDLRSNEGQDFRVASFSIAQNDGMGNVKFMNCFAYNEQVQAVKDFRKGDFVSLSGKEKLSTGKNGKQYTNFKVYSAKLLKARGQSQDTKEKVSTLKKLNDYKEKTDGRSQEQGKMKSEKGIER</sequence>
<dbReference type="Proteomes" id="UP000276982">
    <property type="component" value="Unassembled WGS sequence"/>
</dbReference>
<gene>
    <name evidence="4" type="ORF">EHW90_12925</name>
</gene>
<dbReference type="GO" id="GO:0003697">
    <property type="term" value="F:single-stranded DNA binding"/>
    <property type="evidence" value="ECO:0007669"/>
    <property type="project" value="InterPro"/>
</dbReference>
<protein>
    <submittedName>
        <fullName evidence="4">Single-stranded DNA-binding protein</fullName>
    </submittedName>
</protein>
<proteinExistence type="predicted"/>
<accession>A0A3P3PX08</accession>
<feature type="region of interest" description="Disordered" evidence="3">
    <location>
        <begin position="283"/>
        <end position="323"/>
    </location>
</feature>
<organism evidence="4 5">
    <name type="scientific">Lachnoanaerobaculum orale</name>
    <dbReference type="NCBI Taxonomy" id="979627"/>
    <lineage>
        <taxon>Bacteria</taxon>
        <taxon>Bacillati</taxon>
        <taxon>Bacillota</taxon>
        <taxon>Clostridia</taxon>
        <taxon>Lachnospirales</taxon>
        <taxon>Lachnospiraceae</taxon>
        <taxon>Lachnoanaerobaculum</taxon>
    </lineage>
</organism>
<dbReference type="AlphaFoldDB" id="A0A3P3PX08"/>
<comment type="caution">
    <text evidence="4">The sequence shown here is derived from an EMBL/GenBank/DDBJ whole genome shotgun (WGS) entry which is preliminary data.</text>
</comment>
<dbReference type="InterPro" id="IPR012340">
    <property type="entry name" value="NA-bd_OB-fold"/>
</dbReference>
<keyword evidence="5" id="KW-1185">Reference proteome</keyword>
<dbReference type="Gene3D" id="2.40.50.140">
    <property type="entry name" value="Nucleic acid-binding proteins"/>
    <property type="match status" value="1"/>
</dbReference>
<evidence type="ECO:0000256" key="1">
    <source>
        <dbReference type="ARBA" id="ARBA00023125"/>
    </source>
</evidence>
<evidence type="ECO:0000313" key="5">
    <source>
        <dbReference type="Proteomes" id="UP000276982"/>
    </source>
</evidence>
<name>A0A3P3PX08_9FIRM</name>
<evidence type="ECO:0000256" key="2">
    <source>
        <dbReference type="PROSITE-ProRule" id="PRU00252"/>
    </source>
</evidence>
<feature type="compositionally biased region" description="Polar residues" evidence="3">
    <location>
        <begin position="150"/>
        <end position="174"/>
    </location>
</feature>
<feature type="region of interest" description="Disordered" evidence="3">
    <location>
        <begin position="142"/>
        <end position="185"/>
    </location>
</feature>